<evidence type="ECO:0000256" key="1">
    <source>
        <dbReference type="SAM" id="MobiDB-lite"/>
    </source>
</evidence>
<protein>
    <submittedName>
        <fullName evidence="2">Uncharacterized protein</fullName>
    </submittedName>
</protein>
<reference evidence="2" key="2">
    <citation type="journal article" date="2015" name="Data Brief">
        <title>Shoot transcriptome of the giant reed, Arundo donax.</title>
        <authorList>
            <person name="Barrero R.A."/>
            <person name="Guerrero F.D."/>
            <person name="Moolhuijzen P."/>
            <person name="Goolsby J.A."/>
            <person name="Tidwell J."/>
            <person name="Bellgard S.E."/>
            <person name="Bellgard M.I."/>
        </authorList>
    </citation>
    <scope>NUCLEOTIDE SEQUENCE</scope>
    <source>
        <tissue evidence="2">Shoot tissue taken approximately 20 cm above the soil surface</tissue>
    </source>
</reference>
<reference evidence="2" key="1">
    <citation type="submission" date="2014-09" db="EMBL/GenBank/DDBJ databases">
        <authorList>
            <person name="Magalhaes I.L.F."/>
            <person name="Oliveira U."/>
            <person name="Santos F.R."/>
            <person name="Vidigal T.H.D.A."/>
            <person name="Brescovit A.D."/>
            <person name="Santos A.J."/>
        </authorList>
    </citation>
    <scope>NUCLEOTIDE SEQUENCE</scope>
    <source>
        <tissue evidence="2">Shoot tissue taken approximately 20 cm above the soil surface</tissue>
    </source>
</reference>
<proteinExistence type="predicted"/>
<feature type="compositionally biased region" description="Low complexity" evidence="1">
    <location>
        <begin position="59"/>
        <end position="69"/>
    </location>
</feature>
<dbReference type="EMBL" id="GBRH01201477">
    <property type="protein sequence ID" value="JAD96418.1"/>
    <property type="molecule type" value="Transcribed_RNA"/>
</dbReference>
<dbReference type="AlphaFoldDB" id="A0A0A9EBK2"/>
<evidence type="ECO:0000313" key="2">
    <source>
        <dbReference type="EMBL" id="JAD96418.1"/>
    </source>
</evidence>
<organism evidence="2">
    <name type="scientific">Arundo donax</name>
    <name type="common">Giant reed</name>
    <name type="synonym">Donax arundinaceus</name>
    <dbReference type="NCBI Taxonomy" id="35708"/>
    <lineage>
        <taxon>Eukaryota</taxon>
        <taxon>Viridiplantae</taxon>
        <taxon>Streptophyta</taxon>
        <taxon>Embryophyta</taxon>
        <taxon>Tracheophyta</taxon>
        <taxon>Spermatophyta</taxon>
        <taxon>Magnoliopsida</taxon>
        <taxon>Liliopsida</taxon>
        <taxon>Poales</taxon>
        <taxon>Poaceae</taxon>
        <taxon>PACMAD clade</taxon>
        <taxon>Arundinoideae</taxon>
        <taxon>Arundineae</taxon>
        <taxon>Arundo</taxon>
    </lineage>
</organism>
<feature type="region of interest" description="Disordered" evidence="1">
    <location>
        <begin position="1"/>
        <end position="69"/>
    </location>
</feature>
<sequence length="69" mass="7393">MPPPRPPAASKLQSRETDSEISTQDSGCGGPSAPAALSPPPRIQSSMFIERGERRRRSPQLLRSLTPPG</sequence>
<accession>A0A0A9EBK2</accession>
<name>A0A0A9EBK2_ARUDO</name>